<reference evidence="3" key="1">
    <citation type="submission" date="2016-10" db="EMBL/GenBank/DDBJ databases">
        <authorList>
            <person name="Varghese N."/>
            <person name="Submissions S."/>
        </authorList>
    </citation>
    <scope>NUCLEOTIDE SEQUENCE [LARGE SCALE GENOMIC DNA]</scope>
    <source>
        <strain evidence="3">Gh-105</strain>
    </source>
</reference>
<dbReference type="STRING" id="582675.SAMN05192565_113123"/>
<accession>A0A1I2VDX1</accession>
<dbReference type="AlphaFoldDB" id="A0A1I2VDX1"/>
<evidence type="ECO:0000256" key="1">
    <source>
        <dbReference type="SAM" id="MobiDB-lite"/>
    </source>
</evidence>
<dbReference type="Proteomes" id="UP000199229">
    <property type="component" value="Unassembled WGS sequence"/>
</dbReference>
<organism evidence="2 3">
    <name type="scientific">Methylobacterium gossipiicola</name>
    <dbReference type="NCBI Taxonomy" id="582675"/>
    <lineage>
        <taxon>Bacteria</taxon>
        <taxon>Pseudomonadati</taxon>
        <taxon>Pseudomonadota</taxon>
        <taxon>Alphaproteobacteria</taxon>
        <taxon>Hyphomicrobiales</taxon>
        <taxon>Methylobacteriaceae</taxon>
        <taxon>Methylobacterium</taxon>
    </lineage>
</organism>
<gene>
    <name evidence="2" type="ORF">SAMN05192565_113123</name>
</gene>
<feature type="region of interest" description="Disordered" evidence="1">
    <location>
        <begin position="152"/>
        <end position="173"/>
    </location>
</feature>
<evidence type="ECO:0000313" key="2">
    <source>
        <dbReference type="EMBL" id="SFG85351.1"/>
    </source>
</evidence>
<keyword evidence="3" id="KW-1185">Reference proteome</keyword>
<dbReference type="EMBL" id="FOPM01000013">
    <property type="protein sequence ID" value="SFG85351.1"/>
    <property type="molecule type" value="Genomic_DNA"/>
</dbReference>
<protein>
    <submittedName>
        <fullName evidence="2">Uncharacterized protein</fullName>
    </submittedName>
</protein>
<evidence type="ECO:0000313" key="3">
    <source>
        <dbReference type="Proteomes" id="UP000199229"/>
    </source>
</evidence>
<proteinExistence type="predicted"/>
<name>A0A1I2VDX1_9HYPH</name>
<sequence length="173" mass="19603">MDDVEVYVATPEQARVFQAMVPERREAPPSSADPSKQMLAEIEERMRELGMPADRQVSLGAVKEFMKVVGEGPIAPDDVKTQREEAFQRWAEGPRLTQAGIRAEAIMARLRNRERDAVQSLKGRILDNDGQEVRLTMQHMTPLVRRLAHLTDEQPGPNRAQRRAAIARARRRA</sequence>